<feature type="domain" description="T-SNARE coiled-coil homology" evidence="14">
    <location>
        <begin position="557"/>
        <end position="619"/>
    </location>
</feature>
<dbReference type="PROSITE" id="PS50885">
    <property type="entry name" value="HAMP"/>
    <property type="match status" value="1"/>
</dbReference>
<keyword evidence="2" id="KW-1003">Cell membrane</keyword>
<keyword evidence="17" id="KW-1185">Reference proteome</keyword>
<dbReference type="KEGG" id="phy:AJ81_00670"/>
<dbReference type="CDD" id="cd06225">
    <property type="entry name" value="HAMP"/>
    <property type="match status" value="1"/>
</dbReference>
<evidence type="ECO:0000256" key="6">
    <source>
        <dbReference type="ARBA" id="ARBA00022989"/>
    </source>
</evidence>
<dbReference type="SMART" id="SM00304">
    <property type="entry name" value="HAMP"/>
    <property type="match status" value="1"/>
</dbReference>
<gene>
    <name evidence="16" type="ORF">AJ81_00670</name>
</gene>
<feature type="coiled-coil region" evidence="11">
    <location>
        <begin position="542"/>
        <end position="577"/>
    </location>
</feature>
<evidence type="ECO:0000256" key="3">
    <source>
        <dbReference type="ARBA" id="ARBA00022500"/>
    </source>
</evidence>
<dbReference type="OrthoDB" id="43680at2"/>
<dbReference type="GO" id="GO:0007165">
    <property type="term" value="P:signal transduction"/>
    <property type="evidence" value="ECO:0007669"/>
    <property type="project" value="UniProtKB-KW"/>
</dbReference>
<dbReference type="SUPFAM" id="SSF58104">
    <property type="entry name" value="Methyl-accepting chemotaxis protein (MCP) signaling domain"/>
    <property type="match status" value="1"/>
</dbReference>
<dbReference type="InterPro" id="IPR033479">
    <property type="entry name" value="dCache_1"/>
</dbReference>
<dbReference type="Proteomes" id="UP000077469">
    <property type="component" value="Chromosome"/>
</dbReference>
<dbReference type="CDD" id="cd11386">
    <property type="entry name" value="MCP_signal"/>
    <property type="match status" value="1"/>
</dbReference>
<feature type="coiled-coil region" evidence="11">
    <location>
        <begin position="346"/>
        <end position="380"/>
    </location>
</feature>
<accession>A0A0X1KTG8</accession>
<dbReference type="GO" id="GO:0006935">
    <property type="term" value="P:chemotaxis"/>
    <property type="evidence" value="ECO:0007669"/>
    <property type="project" value="UniProtKB-KW"/>
</dbReference>
<dbReference type="PANTHER" id="PTHR32089">
    <property type="entry name" value="METHYL-ACCEPTING CHEMOTAXIS PROTEIN MCPB"/>
    <property type="match status" value="1"/>
</dbReference>
<keyword evidence="8 10" id="KW-0807">Transducer</keyword>
<feature type="domain" description="Methyl-accepting transducer" evidence="13">
    <location>
        <begin position="363"/>
        <end position="606"/>
    </location>
</feature>
<dbReference type="PANTHER" id="PTHR32089:SF112">
    <property type="entry name" value="LYSOZYME-LIKE PROTEIN-RELATED"/>
    <property type="match status" value="1"/>
</dbReference>
<keyword evidence="6 12" id="KW-1133">Transmembrane helix</keyword>
<dbReference type="PROSITE" id="PS50192">
    <property type="entry name" value="T_SNARE"/>
    <property type="match status" value="1"/>
</dbReference>
<keyword evidence="11" id="KW-0175">Coiled coil</keyword>
<feature type="domain" description="HAMP" evidence="15">
    <location>
        <begin position="298"/>
        <end position="351"/>
    </location>
</feature>
<dbReference type="Gene3D" id="3.30.450.20">
    <property type="entry name" value="PAS domain"/>
    <property type="match status" value="1"/>
</dbReference>
<dbReference type="AlphaFoldDB" id="A0A0X1KTG8"/>
<evidence type="ECO:0000313" key="17">
    <source>
        <dbReference type="Proteomes" id="UP000077469"/>
    </source>
</evidence>
<evidence type="ECO:0000313" key="16">
    <source>
        <dbReference type="EMBL" id="AJC74620.1"/>
    </source>
</evidence>
<dbReference type="CDD" id="cd12912">
    <property type="entry name" value="PDC2_MCP_like"/>
    <property type="match status" value="1"/>
</dbReference>
<evidence type="ECO:0008006" key="18">
    <source>
        <dbReference type="Google" id="ProtNLM"/>
    </source>
</evidence>
<dbReference type="RefSeq" id="WP_031503130.1">
    <property type="nucleotide sequence ID" value="NC_022795.1"/>
</dbReference>
<keyword evidence="3" id="KW-0145">Chemotaxis</keyword>
<name>A0A0X1KTG8_9THEM</name>
<evidence type="ECO:0000256" key="12">
    <source>
        <dbReference type="SAM" id="Phobius"/>
    </source>
</evidence>
<evidence type="ECO:0000256" key="5">
    <source>
        <dbReference type="ARBA" id="ARBA00022692"/>
    </source>
</evidence>
<feature type="transmembrane region" description="Helical" evidence="12">
    <location>
        <begin position="275"/>
        <end position="296"/>
    </location>
</feature>
<evidence type="ECO:0000259" key="13">
    <source>
        <dbReference type="PROSITE" id="PS50111"/>
    </source>
</evidence>
<dbReference type="EMBL" id="CP007141">
    <property type="protein sequence ID" value="AJC74620.1"/>
    <property type="molecule type" value="Genomic_DNA"/>
</dbReference>
<evidence type="ECO:0000256" key="8">
    <source>
        <dbReference type="ARBA" id="ARBA00023224"/>
    </source>
</evidence>
<evidence type="ECO:0000256" key="11">
    <source>
        <dbReference type="SAM" id="Coils"/>
    </source>
</evidence>
<dbReference type="InterPro" id="IPR000727">
    <property type="entry name" value="T_SNARE_dom"/>
</dbReference>
<dbReference type="Pfam" id="PF00015">
    <property type="entry name" value="MCPsignal"/>
    <property type="match status" value="1"/>
</dbReference>
<dbReference type="GO" id="GO:0005886">
    <property type="term" value="C:plasma membrane"/>
    <property type="evidence" value="ECO:0007669"/>
    <property type="project" value="UniProtKB-SubCell"/>
</dbReference>
<dbReference type="Gene3D" id="6.10.340.10">
    <property type="match status" value="1"/>
</dbReference>
<reference evidence="16 17" key="1">
    <citation type="submission" date="2014-01" db="EMBL/GenBank/DDBJ databases">
        <title>Genome sequencing of Thermotog hypogea.</title>
        <authorList>
            <person name="Zhang X."/>
            <person name="Alvare G."/>
            <person name="Fristensky B."/>
            <person name="Chen L."/>
            <person name="Suen T."/>
            <person name="Chen Q."/>
            <person name="Ma K."/>
        </authorList>
    </citation>
    <scope>NUCLEOTIDE SEQUENCE [LARGE SCALE GENOMIC DNA]</scope>
    <source>
        <strain evidence="16 17">DSM 11164</strain>
    </source>
</reference>
<dbReference type="PROSITE" id="PS50111">
    <property type="entry name" value="CHEMOTAXIS_TRANSDUC_2"/>
    <property type="match status" value="1"/>
</dbReference>
<protein>
    <recommendedName>
        <fullName evidence="18">Methyl-accepting chemotaxis protein</fullName>
    </recommendedName>
</protein>
<proteinExistence type="inferred from homology"/>
<comment type="similarity">
    <text evidence="9">Belongs to the methyl-accepting chemotaxis (MCP) protein family.</text>
</comment>
<dbReference type="STRING" id="1123384.AJ81_00670"/>
<keyword evidence="4" id="KW-0997">Cell inner membrane</keyword>
<organism evidence="16 17">
    <name type="scientific">Pseudothermotoga hypogea DSM 11164 = NBRC 106472</name>
    <dbReference type="NCBI Taxonomy" id="1123384"/>
    <lineage>
        <taxon>Bacteria</taxon>
        <taxon>Thermotogati</taxon>
        <taxon>Thermotogota</taxon>
        <taxon>Thermotogae</taxon>
        <taxon>Thermotogales</taxon>
        <taxon>Thermotogaceae</taxon>
        <taxon>Pseudothermotoga</taxon>
    </lineage>
</organism>
<evidence type="ECO:0000256" key="4">
    <source>
        <dbReference type="ARBA" id="ARBA00022519"/>
    </source>
</evidence>
<dbReference type="PaxDb" id="1123384-AJ81_00670"/>
<evidence type="ECO:0000256" key="2">
    <source>
        <dbReference type="ARBA" id="ARBA00022475"/>
    </source>
</evidence>
<dbReference type="InterPro" id="IPR003660">
    <property type="entry name" value="HAMP_dom"/>
</dbReference>
<dbReference type="Gene3D" id="1.10.287.950">
    <property type="entry name" value="Methyl-accepting chemotaxis protein"/>
    <property type="match status" value="1"/>
</dbReference>
<comment type="subcellular location">
    <subcellularLocation>
        <location evidence="1">Cell inner membrane</location>
        <topology evidence="1">Multi-pass membrane protein</topology>
    </subcellularLocation>
</comment>
<evidence type="ECO:0000259" key="15">
    <source>
        <dbReference type="PROSITE" id="PS50885"/>
    </source>
</evidence>
<evidence type="ECO:0000256" key="9">
    <source>
        <dbReference type="ARBA" id="ARBA00029447"/>
    </source>
</evidence>
<dbReference type="SMART" id="SM00283">
    <property type="entry name" value="MA"/>
    <property type="match status" value="1"/>
</dbReference>
<evidence type="ECO:0000256" key="1">
    <source>
        <dbReference type="ARBA" id="ARBA00004429"/>
    </source>
</evidence>
<dbReference type="InterPro" id="IPR004089">
    <property type="entry name" value="MCPsignal_dom"/>
</dbReference>
<dbReference type="PATRIC" id="fig|1123384.7.peg.131"/>
<keyword evidence="7 12" id="KW-0472">Membrane</keyword>
<evidence type="ECO:0000256" key="7">
    <source>
        <dbReference type="ARBA" id="ARBA00023136"/>
    </source>
</evidence>
<keyword evidence="5 12" id="KW-0812">Transmembrane</keyword>
<evidence type="ECO:0000259" key="14">
    <source>
        <dbReference type="PROSITE" id="PS50192"/>
    </source>
</evidence>
<dbReference type="Pfam" id="PF00672">
    <property type="entry name" value="HAMP"/>
    <property type="match status" value="1"/>
</dbReference>
<evidence type="ECO:0000256" key="10">
    <source>
        <dbReference type="PROSITE-ProRule" id="PRU00284"/>
    </source>
</evidence>
<dbReference type="Pfam" id="PF02743">
    <property type="entry name" value="dCache_1"/>
    <property type="match status" value="1"/>
</dbReference>
<sequence length="656" mass="72207">MSLKLKVVLLVVVFLVVGVSTVTITNLLAIRGRLLAYAEGEMLQKVEKEAIKLDNWFRERLITLQGIAPNLENLFLFFDVNMIDMSLRSYAEDLEKLGFVGQILMSPDGKTFTLNLQLEKDLSKERFFQEALNGNIFVQDNVVIKDTKGLLFSVPVLSYSQEIVGVYAAFMPQVKIDELVLNVKHGERGYGFLTNKDAVVISHPDMNMVGKKLSQIDENLKTVEEKILKAEAGTVDYIFQSERKLAAIANLPSVGWSIAVTIPKKEIEAVFQQTIVMSLSVAALIAFIATIVAVLFGRSITKPITMLSAVSQKIAEGDLSQMIEFKKSSGEISLLSSAFSTLTNGLKDSIMNIKKIQQKMSSLNEQIRKDTESAKSASQEAKAVSEDVNKIIASVGQLVHQVNMGAREVASGSEQTSKSALLLSENSEKLRKSSKAVQQAVKKLIDSVEDMARQQQTVSKSIQELADFTGKIEEVISTIYSVAEQTNLLALNAAIEAARAGEAGRGFAVVAEEIRKLAEQSRVSTKQIGDFLVGIKSHAQLMLEQEEEIARRTEESNKAINESLKTLEGMMEEIEKVASMSNDLAAISQEQTAAVEEINAAIERIVKEIDKVSSSIDKLSKGVTDQAERVEGLSQSLEEVMKVFEELTMTFAKYKV</sequence>